<protein>
    <submittedName>
        <fullName evidence="1">Uncharacterized protein</fullName>
    </submittedName>
</protein>
<evidence type="ECO:0000313" key="1">
    <source>
        <dbReference type="EMBL" id="VFR68779.1"/>
    </source>
</evidence>
<dbReference type="EMBL" id="CAADIM010000011">
    <property type="protein sequence ID" value="VFR68779.1"/>
    <property type="molecule type" value="Genomic_DNA"/>
</dbReference>
<gene>
    <name evidence="1" type="ORF">ISE1_4011</name>
    <name evidence="2" type="ORF">ISE2_3993</name>
</gene>
<dbReference type="EMBL" id="CAADIN010000009">
    <property type="protein sequence ID" value="VFR80996.1"/>
    <property type="molecule type" value="Genomic_DNA"/>
</dbReference>
<accession>A0A484T6B7</accession>
<proteinExistence type="predicted"/>
<name>A0A484T6B7_9ZZZZ</name>
<reference evidence="1" key="1">
    <citation type="submission" date="2019-03" db="EMBL/GenBank/DDBJ databases">
        <authorList>
            <person name="Danneels B."/>
        </authorList>
    </citation>
    <scope>NUCLEOTIDE SEQUENCE</scope>
</reference>
<organism evidence="1">
    <name type="scientific">plant metagenome</name>
    <dbReference type="NCBI Taxonomy" id="1297885"/>
    <lineage>
        <taxon>unclassified sequences</taxon>
        <taxon>metagenomes</taxon>
        <taxon>organismal metagenomes</taxon>
    </lineage>
</organism>
<dbReference type="AlphaFoldDB" id="A0A484T6B7"/>
<evidence type="ECO:0000313" key="2">
    <source>
        <dbReference type="EMBL" id="VFR80996.1"/>
    </source>
</evidence>
<sequence>MYRGSHVYLQSGVQRGRLARHCGVAGRFFFCFVAARLAAHALARHLHDARGVPDFPRRFASGETR</sequence>